<feature type="domain" description="GAF" evidence="2">
    <location>
        <begin position="108"/>
        <end position="218"/>
    </location>
</feature>
<evidence type="ECO:0000259" key="2">
    <source>
        <dbReference type="Pfam" id="PF01590"/>
    </source>
</evidence>
<keyword evidence="4" id="KW-1185">Reference proteome</keyword>
<dbReference type="Proteomes" id="UP001500729">
    <property type="component" value="Unassembled WGS sequence"/>
</dbReference>
<protein>
    <submittedName>
        <fullName evidence="3">GAF domain-containing protein</fullName>
    </submittedName>
</protein>
<comment type="caution">
    <text evidence="3">The sequence shown here is derived from an EMBL/GenBank/DDBJ whole genome shotgun (WGS) entry which is preliminary data.</text>
</comment>
<name>A0ABP3NBQ8_SACER</name>
<dbReference type="InterPro" id="IPR029016">
    <property type="entry name" value="GAF-like_dom_sf"/>
</dbReference>
<dbReference type="RefSeq" id="WP_009951111.1">
    <property type="nucleotide sequence ID" value="NZ_BAAAGS010000032.1"/>
</dbReference>
<sequence>MRTGHLETAVPTGVDPHQYTRDLARAHEAVLSGRRPPVQPRPLIRQSWGRVRSQGVDPDRGGDCRPASSEEVEQRRATCGLTGDALLALRTGLVPAAESTGHIVVIVDVDGRVLWREGHPSVFRRADRLGFVEGASWAENAVGTNAIGTALVEDRPVQVHSAEHFVRTHHAWTCAAAPIHDAADGRLLGAVNISGPAGTVHPSTLALVHAVAGLAEARLREAHRTRLDRLRAIAAPLLAKIDGQAMVTDRHGWVAASTGMPPTDRVVLPERPGAERVWLPAFGTCSCEPLPEGVLLRPEGQRSVAGTRLVLDVGSARPTLTVHRETGSWTYPLSGRHADILLHLAGNRAGTSAADLAEHLFADRTRTVTVRAEMSRLRKRFADLLDHRPYRFHTNLEVSVTKGP</sequence>
<dbReference type="EMBL" id="BAAAGS010000032">
    <property type="protein sequence ID" value="GAA0540798.1"/>
    <property type="molecule type" value="Genomic_DNA"/>
</dbReference>
<organism evidence="3 4">
    <name type="scientific">Saccharopolyspora erythraea</name>
    <name type="common">Streptomyces erythraeus</name>
    <dbReference type="NCBI Taxonomy" id="1836"/>
    <lineage>
        <taxon>Bacteria</taxon>
        <taxon>Bacillati</taxon>
        <taxon>Actinomycetota</taxon>
        <taxon>Actinomycetes</taxon>
        <taxon>Pseudonocardiales</taxon>
        <taxon>Pseudonocardiaceae</taxon>
        <taxon>Saccharopolyspora</taxon>
    </lineage>
</organism>
<reference evidence="4" key="1">
    <citation type="journal article" date="2019" name="Int. J. Syst. Evol. Microbiol.">
        <title>The Global Catalogue of Microorganisms (GCM) 10K type strain sequencing project: providing services to taxonomists for standard genome sequencing and annotation.</title>
        <authorList>
            <consortium name="The Broad Institute Genomics Platform"/>
            <consortium name="The Broad Institute Genome Sequencing Center for Infectious Disease"/>
            <person name="Wu L."/>
            <person name="Ma J."/>
        </authorList>
    </citation>
    <scope>NUCLEOTIDE SEQUENCE [LARGE SCALE GENOMIC DNA]</scope>
    <source>
        <strain evidence="4">JCM 10303</strain>
    </source>
</reference>
<dbReference type="Gene3D" id="3.30.450.40">
    <property type="match status" value="1"/>
</dbReference>
<accession>A0ABP3NBQ8</accession>
<evidence type="ECO:0000313" key="4">
    <source>
        <dbReference type="Proteomes" id="UP001500729"/>
    </source>
</evidence>
<evidence type="ECO:0000313" key="3">
    <source>
        <dbReference type="EMBL" id="GAA0540798.1"/>
    </source>
</evidence>
<proteinExistence type="predicted"/>
<dbReference type="Pfam" id="PF01590">
    <property type="entry name" value="GAF"/>
    <property type="match status" value="1"/>
</dbReference>
<dbReference type="InterPro" id="IPR003018">
    <property type="entry name" value="GAF"/>
</dbReference>
<evidence type="ECO:0000256" key="1">
    <source>
        <dbReference type="SAM" id="MobiDB-lite"/>
    </source>
</evidence>
<gene>
    <name evidence="3" type="ORF">GCM10009533_44810</name>
</gene>
<feature type="region of interest" description="Disordered" evidence="1">
    <location>
        <begin position="32"/>
        <end position="71"/>
    </location>
</feature>